<dbReference type="PROSITE" id="PS00514">
    <property type="entry name" value="FIBRINOGEN_C_1"/>
    <property type="match status" value="1"/>
</dbReference>
<organism evidence="7 8">
    <name type="scientific">Littorina saxatilis</name>
    <dbReference type="NCBI Taxonomy" id="31220"/>
    <lineage>
        <taxon>Eukaryota</taxon>
        <taxon>Metazoa</taxon>
        <taxon>Spiralia</taxon>
        <taxon>Lophotrochozoa</taxon>
        <taxon>Mollusca</taxon>
        <taxon>Gastropoda</taxon>
        <taxon>Caenogastropoda</taxon>
        <taxon>Littorinimorpha</taxon>
        <taxon>Littorinoidea</taxon>
        <taxon>Littorinidae</taxon>
        <taxon>Littorina</taxon>
    </lineage>
</organism>
<evidence type="ECO:0000256" key="2">
    <source>
        <dbReference type="ARBA" id="ARBA00022530"/>
    </source>
</evidence>
<keyword evidence="2" id="KW-0272">Extracellular matrix</keyword>
<gene>
    <name evidence="7" type="ORF">V1264_010515</name>
</gene>
<feature type="chain" id="PRO_5042881791" description="VIgL family fibrinogen-related protein 3" evidence="4">
    <location>
        <begin position="24"/>
        <end position="660"/>
    </location>
</feature>
<dbReference type="Gene3D" id="2.60.40.10">
    <property type="entry name" value="Immunoglobulins"/>
    <property type="match status" value="1"/>
</dbReference>
<dbReference type="SMART" id="SM00186">
    <property type="entry name" value="FBG"/>
    <property type="match status" value="1"/>
</dbReference>
<dbReference type="CDD" id="cd00087">
    <property type="entry name" value="FReD"/>
    <property type="match status" value="1"/>
</dbReference>
<dbReference type="InterPro" id="IPR050373">
    <property type="entry name" value="Fibrinogen_C-term_domain"/>
</dbReference>
<dbReference type="InterPro" id="IPR014716">
    <property type="entry name" value="Fibrinogen_a/b/g_C_1"/>
</dbReference>
<evidence type="ECO:0000256" key="3">
    <source>
        <dbReference type="ARBA" id="ARBA00023157"/>
    </source>
</evidence>
<evidence type="ECO:0000256" key="4">
    <source>
        <dbReference type="SAM" id="SignalP"/>
    </source>
</evidence>
<dbReference type="AlphaFoldDB" id="A0AAN9APS2"/>
<proteinExistence type="predicted"/>
<dbReference type="EMBL" id="JBAMIC010000024">
    <property type="protein sequence ID" value="KAK7090756.1"/>
    <property type="molecule type" value="Genomic_DNA"/>
</dbReference>
<dbReference type="InterPro" id="IPR007110">
    <property type="entry name" value="Ig-like_dom"/>
</dbReference>
<evidence type="ECO:0008006" key="9">
    <source>
        <dbReference type="Google" id="ProtNLM"/>
    </source>
</evidence>
<dbReference type="Pfam" id="PF00147">
    <property type="entry name" value="Fibrinogen_C"/>
    <property type="match status" value="1"/>
</dbReference>
<protein>
    <recommendedName>
        <fullName evidence="9">VIgL family fibrinogen-related protein 3</fullName>
    </recommendedName>
</protein>
<keyword evidence="8" id="KW-1185">Reference proteome</keyword>
<dbReference type="InterPro" id="IPR013783">
    <property type="entry name" value="Ig-like_fold"/>
</dbReference>
<keyword evidence="2" id="KW-0964">Secreted</keyword>
<accession>A0AAN9APS2</accession>
<dbReference type="InterPro" id="IPR002181">
    <property type="entry name" value="Fibrinogen_a/b/g_C_dom"/>
</dbReference>
<comment type="caution">
    <text evidence="7">The sequence shown here is derived from an EMBL/GenBank/DDBJ whole genome shotgun (WGS) entry which is preliminary data.</text>
</comment>
<evidence type="ECO:0000256" key="1">
    <source>
        <dbReference type="ARBA" id="ARBA00004498"/>
    </source>
</evidence>
<dbReference type="Gene3D" id="3.90.215.10">
    <property type="entry name" value="Gamma Fibrinogen, chain A, domain 1"/>
    <property type="match status" value="1"/>
</dbReference>
<evidence type="ECO:0000259" key="6">
    <source>
        <dbReference type="PROSITE" id="PS51406"/>
    </source>
</evidence>
<feature type="signal peptide" evidence="4">
    <location>
        <begin position="1"/>
        <end position="23"/>
    </location>
</feature>
<dbReference type="InterPro" id="IPR020837">
    <property type="entry name" value="Fibrinogen_CS"/>
</dbReference>
<feature type="domain" description="Fibrinogen C-terminal" evidence="6">
    <location>
        <begin position="443"/>
        <end position="660"/>
    </location>
</feature>
<dbReference type="PANTHER" id="PTHR19143">
    <property type="entry name" value="FIBRINOGEN/TENASCIN/ANGIOPOEITIN"/>
    <property type="match status" value="1"/>
</dbReference>
<keyword evidence="4" id="KW-0732">Signal</keyword>
<comment type="subcellular location">
    <subcellularLocation>
        <location evidence="1">Secreted</location>
        <location evidence="1">Extracellular space</location>
        <location evidence="1">Extracellular matrix</location>
    </subcellularLocation>
</comment>
<reference evidence="7 8" key="1">
    <citation type="submission" date="2024-02" db="EMBL/GenBank/DDBJ databases">
        <title>Chromosome-scale genome assembly of the rough periwinkle Littorina saxatilis.</title>
        <authorList>
            <person name="De Jode A."/>
            <person name="Faria R."/>
            <person name="Formenti G."/>
            <person name="Sims Y."/>
            <person name="Smith T.P."/>
            <person name="Tracey A."/>
            <person name="Wood J.M.D."/>
            <person name="Zagrodzka Z.B."/>
            <person name="Johannesson K."/>
            <person name="Butlin R.K."/>
            <person name="Leder E.H."/>
        </authorList>
    </citation>
    <scope>NUCLEOTIDE SEQUENCE [LARGE SCALE GENOMIC DNA]</scope>
    <source>
        <strain evidence="7">Snail1</strain>
        <tissue evidence="7">Muscle</tissue>
    </source>
</reference>
<evidence type="ECO:0000313" key="8">
    <source>
        <dbReference type="Proteomes" id="UP001374579"/>
    </source>
</evidence>
<dbReference type="Proteomes" id="UP001374579">
    <property type="component" value="Unassembled WGS sequence"/>
</dbReference>
<evidence type="ECO:0000259" key="5">
    <source>
        <dbReference type="PROSITE" id="PS50835"/>
    </source>
</evidence>
<dbReference type="InterPro" id="IPR036056">
    <property type="entry name" value="Fibrinogen-like_C"/>
</dbReference>
<dbReference type="PROSITE" id="PS50835">
    <property type="entry name" value="IG_LIKE"/>
    <property type="match status" value="1"/>
</dbReference>
<sequence>MTSTRFRMIGVALFVVALSALEAYQWDGGPEDKAKMTACLGGRASFPWSILTESETILNLAWSFQAPDKEKTTIATYQSTHFYTTDSVRLGFLANAGLSLRFARPQDSGNYSVRVQLQRANSSELVSVERAVTLSVTDLPPATQDGDLYFTLGDVVRDDVTEDWTLQLHCVQFVDLGQPPVDVVWKTPSGEVWNSSYQDNGTFVLSLSSPVQGGNYSCQLPPSAPAVRCLDATSPLNAAAQLYVDDKDVRLSFLEARQRELEQVNEDQANLLQHQAMHISQQNRTMADMGRVNKDQANLLQHQAMQISQQNRTMADMVRVNEDQANLLQHQAMQISQQNRTMADMVRVNEDQANLLQHQAMQISQQNRTMADMVRVNKDQANLLQHQAMQISRQNRTMADMVRVNKDQANLLQHQNGTIGKMKADQLNLTTQLSALTNSTKNILERITPANCVDWLKVDPRSGIRTVYISGDPITVYCDQTTDNGGWIVFQRRQDASVDFNQNWTEYRNGFGDLEGSFWLGLDKLHKLTTSQTERDELRIDLHLWDGTKANARFSNFYVEDVSHNFTLRFDKFTGGNAGDSLDSHRGQQFSTKDRDNDRVGYSCAKYFGAGWWFKSCYSSNLNGHYMNSSSGPNRNGLVWGSLKAFTYSMKFTEMKIRPI</sequence>
<dbReference type="GO" id="GO:0005615">
    <property type="term" value="C:extracellular space"/>
    <property type="evidence" value="ECO:0007669"/>
    <property type="project" value="TreeGrafter"/>
</dbReference>
<name>A0AAN9APS2_9CAEN</name>
<keyword evidence="3" id="KW-1015">Disulfide bond</keyword>
<dbReference type="PROSITE" id="PS51406">
    <property type="entry name" value="FIBRINOGEN_C_2"/>
    <property type="match status" value="1"/>
</dbReference>
<feature type="domain" description="Ig-like" evidence="5">
    <location>
        <begin position="140"/>
        <end position="220"/>
    </location>
</feature>
<evidence type="ECO:0000313" key="7">
    <source>
        <dbReference type="EMBL" id="KAK7090756.1"/>
    </source>
</evidence>
<dbReference type="SUPFAM" id="SSF56496">
    <property type="entry name" value="Fibrinogen C-terminal domain-like"/>
    <property type="match status" value="1"/>
</dbReference>